<comment type="caution">
    <text evidence="1">The sequence shown here is derived from an EMBL/GenBank/DDBJ whole genome shotgun (WGS) entry which is preliminary data.</text>
</comment>
<proteinExistence type="predicted"/>
<dbReference type="AlphaFoldDB" id="A0A3N4MRY7"/>
<evidence type="ECO:0000313" key="2">
    <source>
        <dbReference type="Proteomes" id="UP000272412"/>
    </source>
</evidence>
<organism evidence="1 2">
    <name type="scientific">Neisseria weixii</name>
    <dbReference type="NCBI Taxonomy" id="1853276"/>
    <lineage>
        <taxon>Bacteria</taxon>
        <taxon>Pseudomonadati</taxon>
        <taxon>Pseudomonadota</taxon>
        <taxon>Betaproteobacteria</taxon>
        <taxon>Neisseriales</taxon>
        <taxon>Neisseriaceae</taxon>
        <taxon>Neisseria</taxon>
    </lineage>
</organism>
<evidence type="ECO:0000313" key="1">
    <source>
        <dbReference type="EMBL" id="RPD86634.1"/>
    </source>
</evidence>
<name>A0A3N4MRY7_9NEIS</name>
<accession>A0A3N4MRY7</accession>
<keyword evidence="2" id="KW-1185">Reference proteome</keyword>
<sequence length="59" mass="6874">MKWQRLKEMLAKAQWVGNSRIGFGKAILPIPATDSLSVWRERARERVLGDEQRLLLEKP</sequence>
<reference evidence="1 2" key="1">
    <citation type="submission" date="2018-11" db="EMBL/GenBank/DDBJ databases">
        <title>Neisseria weixii sp. nov. isolated from the rectal contents of plateau pika (Ochotona cruzoniae).</title>
        <authorList>
            <person name="Zhang G."/>
        </authorList>
    </citation>
    <scope>NUCLEOTIDE SEQUENCE [LARGE SCALE GENOMIC DNA]</scope>
    <source>
        <strain evidence="1 2">10009</strain>
    </source>
</reference>
<gene>
    <name evidence="1" type="ORF">EGK74_07910</name>
</gene>
<dbReference type="Proteomes" id="UP000272412">
    <property type="component" value="Unassembled WGS sequence"/>
</dbReference>
<dbReference type="EMBL" id="RPFL01000019">
    <property type="protein sequence ID" value="RPD86634.1"/>
    <property type="molecule type" value="Genomic_DNA"/>
</dbReference>
<protein>
    <submittedName>
        <fullName evidence="1">Uncharacterized protein</fullName>
    </submittedName>
</protein>